<organism evidence="2 3">
    <name type="scientific">Stakelama marina</name>
    <dbReference type="NCBI Taxonomy" id="2826939"/>
    <lineage>
        <taxon>Bacteria</taxon>
        <taxon>Pseudomonadati</taxon>
        <taxon>Pseudomonadota</taxon>
        <taxon>Alphaproteobacteria</taxon>
        <taxon>Sphingomonadales</taxon>
        <taxon>Sphingomonadaceae</taxon>
        <taxon>Stakelama</taxon>
    </lineage>
</organism>
<reference evidence="2" key="1">
    <citation type="submission" date="2021-04" db="EMBL/GenBank/DDBJ databases">
        <title>Ouciella asimina sp. nov., isolated from the surface seawater in the hydrothermal field of Okinawa Trough.</title>
        <authorList>
            <person name="Shuang W."/>
        </authorList>
    </citation>
    <scope>NUCLEOTIDE SEQUENCE</scope>
    <source>
        <strain evidence="2">LXI357</strain>
    </source>
</reference>
<gene>
    <name evidence="2" type="ORF">J7S20_02895</name>
</gene>
<dbReference type="PROSITE" id="PS51340">
    <property type="entry name" value="MOSC"/>
    <property type="match status" value="1"/>
</dbReference>
<dbReference type="RefSeq" id="WP_284052725.1">
    <property type="nucleotide sequence ID" value="NZ_JAGRQC010000001.1"/>
</dbReference>
<dbReference type="SUPFAM" id="SSF50800">
    <property type="entry name" value="PK beta-barrel domain-like"/>
    <property type="match status" value="1"/>
</dbReference>
<name>A0A8T4IA84_9SPHN</name>
<dbReference type="AlphaFoldDB" id="A0A8T4IA84"/>
<evidence type="ECO:0000313" key="3">
    <source>
        <dbReference type="Proteomes" id="UP000676996"/>
    </source>
</evidence>
<dbReference type="Pfam" id="PF03473">
    <property type="entry name" value="MOSC"/>
    <property type="match status" value="1"/>
</dbReference>
<dbReference type="PANTHER" id="PTHR36930:SF1">
    <property type="entry name" value="MOSC DOMAIN-CONTAINING PROTEIN"/>
    <property type="match status" value="1"/>
</dbReference>
<sequence>MNGELAGIARHGRPRGPMETLDAIEVSVEGGLAGDFRGSVKPGGKGRRQVSLIEAGDWDAAMAELGHSLDWWNRRANLLVADFDLPQMPGTRVRIGDTLVLEITQECDPCSRMEEVAPGLKAALTPDWRGGALAKVITPGRIAVGDRIRIEQDAQLQDAG</sequence>
<evidence type="ECO:0000259" key="1">
    <source>
        <dbReference type="PROSITE" id="PS51340"/>
    </source>
</evidence>
<dbReference type="GO" id="GO:0030170">
    <property type="term" value="F:pyridoxal phosphate binding"/>
    <property type="evidence" value="ECO:0007669"/>
    <property type="project" value="InterPro"/>
</dbReference>
<keyword evidence="3" id="KW-1185">Reference proteome</keyword>
<dbReference type="EMBL" id="JAGRQC010000001">
    <property type="protein sequence ID" value="MBR0551450.1"/>
    <property type="molecule type" value="Genomic_DNA"/>
</dbReference>
<dbReference type="InterPro" id="IPR005302">
    <property type="entry name" value="MoCF_Sase_C"/>
</dbReference>
<evidence type="ECO:0000313" key="2">
    <source>
        <dbReference type="EMBL" id="MBR0551450.1"/>
    </source>
</evidence>
<dbReference type="Gene3D" id="2.40.33.20">
    <property type="entry name" value="PK beta-barrel domain-like"/>
    <property type="match status" value="1"/>
</dbReference>
<proteinExistence type="predicted"/>
<protein>
    <submittedName>
        <fullName evidence="2">MOSC domain-containing protein</fullName>
    </submittedName>
</protein>
<dbReference type="GO" id="GO:0003824">
    <property type="term" value="F:catalytic activity"/>
    <property type="evidence" value="ECO:0007669"/>
    <property type="project" value="InterPro"/>
</dbReference>
<dbReference type="GO" id="GO:0030151">
    <property type="term" value="F:molybdenum ion binding"/>
    <property type="evidence" value="ECO:0007669"/>
    <property type="project" value="InterPro"/>
</dbReference>
<dbReference type="InterPro" id="IPR011037">
    <property type="entry name" value="Pyrv_Knase-like_insert_dom_sf"/>
</dbReference>
<comment type="caution">
    <text evidence="2">The sequence shown here is derived from an EMBL/GenBank/DDBJ whole genome shotgun (WGS) entry which is preliminary data.</text>
</comment>
<feature type="domain" description="MOSC" evidence="1">
    <location>
        <begin position="18"/>
        <end position="151"/>
    </location>
</feature>
<dbReference type="PANTHER" id="PTHR36930">
    <property type="entry name" value="METAL-SULFUR CLUSTER BIOSYNTHESIS PROTEINS YUAD-RELATED"/>
    <property type="match status" value="1"/>
</dbReference>
<dbReference type="InterPro" id="IPR052716">
    <property type="entry name" value="MOSC_domain"/>
</dbReference>
<accession>A0A8T4IA84</accession>
<dbReference type="Proteomes" id="UP000676996">
    <property type="component" value="Unassembled WGS sequence"/>
</dbReference>